<evidence type="ECO:0000313" key="1">
    <source>
        <dbReference type="EMBL" id="MFD2566957.1"/>
    </source>
</evidence>
<accession>A0ABW5LRG3</accession>
<dbReference type="SUPFAM" id="SSF46894">
    <property type="entry name" value="C-terminal effector domain of the bipartite response regulators"/>
    <property type="match status" value="1"/>
</dbReference>
<gene>
    <name evidence="1" type="ORF">ACFSRZ_06210</name>
</gene>
<evidence type="ECO:0000313" key="2">
    <source>
        <dbReference type="Proteomes" id="UP001597508"/>
    </source>
</evidence>
<organism evidence="1 2">
    <name type="scientific">Pseudotenacibaculum haliotis</name>
    <dbReference type="NCBI Taxonomy" id="1862138"/>
    <lineage>
        <taxon>Bacteria</taxon>
        <taxon>Pseudomonadati</taxon>
        <taxon>Bacteroidota</taxon>
        <taxon>Flavobacteriia</taxon>
        <taxon>Flavobacteriales</taxon>
        <taxon>Flavobacteriaceae</taxon>
        <taxon>Pseudotenacibaculum</taxon>
    </lineage>
</organism>
<name>A0ABW5LRG3_9FLAO</name>
<keyword evidence="2" id="KW-1185">Reference proteome</keyword>
<reference evidence="2" key="1">
    <citation type="journal article" date="2019" name="Int. J. Syst. Evol. Microbiol.">
        <title>The Global Catalogue of Microorganisms (GCM) 10K type strain sequencing project: providing services to taxonomists for standard genome sequencing and annotation.</title>
        <authorList>
            <consortium name="The Broad Institute Genomics Platform"/>
            <consortium name="The Broad Institute Genome Sequencing Center for Infectious Disease"/>
            <person name="Wu L."/>
            <person name="Ma J."/>
        </authorList>
    </citation>
    <scope>NUCLEOTIDE SEQUENCE [LARGE SCALE GENOMIC DNA]</scope>
    <source>
        <strain evidence="2">KCTC 52127</strain>
    </source>
</reference>
<dbReference type="EMBL" id="JBHULH010000003">
    <property type="protein sequence ID" value="MFD2566957.1"/>
    <property type="molecule type" value="Genomic_DNA"/>
</dbReference>
<comment type="caution">
    <text evidence="1">The sequence shown here is derived from an EMBL/GenBank/DDBJ whole genome shotgun (WGS) entry which is preliminary data.</text>
</comment>
<dbReference type="Gene3D" id="1.10.10.10">
    <property type="entry name" value="Winged helix-like DNA-binding domain superfamily/Winged helix DNA-binding domain"/>
    <property type="match status" value="1"/>
</dbReference>
<dbReference type="InterPro" id="IPR036388">
    <property type="entry name" value="WH-like_DNA-bd_sf"/>
</dbReference>
<dbReference type="Proteomes" id="UP001597508">
    <property type="component" value="Unassembled WGS sequence"/>
</dbReference>
<sequence length="102" mass="11986">MTNKKENYFQEKDALLKETLQKLKPDEVSIHVLKDIYLISNYEILVIEKILERKTNREIADELDRNRPAIDNLINKSILKKLNVSSKFKLIDFVQSKLGLDI</sequence>
<dbReference type="RefSeq" id="WP_379665667.1">
    <property type="nucleotide sequence ID" value="NZ_JBHULH010000003.1"/>
</dbReference>
<dbReference type="InterPro" id="IPR016032">
    <property type="entry name" value="Sig_transdc_resp-reg_C-effctor"/>
</dbReference>
<proteinExistence type="predicted"/>
<protein>
    <submittedName>
        <fullName evidence="1">Helix-turn-helix transcriptional regulator</fullName>
    </submittedName>
</protein>